<name>A0ABR2G5X2_9ROSI</name>
<gene>
    <name evidence="1" type="ORF">V6N12_064481</name>
</gene>
<dbReference type="Proteomes" id="UP001472677">
    <property type="component" value="Unassembled WGS sequence"/>
</dbReference>
<dbReference type="EMBL" id="JBBPBM010000002">
    <property type="protein sequence ID" value="KAK8595977.1"/>
    <property type="molecule type" value="Genomic_DNA"/>
</dbReference>
<organism evidence="1 2">
    <name type="scientific">Hibiscus sabdariffa</name>
    <name type="common">roselle</name>
    <dbReference type="NCBI Taxonomy" id="183260"/>
    <lineage>
        <taxon>Eukaryota</taxon>
        <taxon>Viridiplantae</taxon>
        <taxon>Streptophyta</taxon>
        <taxon>Embryophyta</taxon>
        <taxon>Tracheophyta</taxon>
        <taxon>Spermatophyta</taxon>
        <taxon>Magnoliopsida</taxon>
        <taxon>eudicotyledons</taxon>
        <taxon>Gunneridae</taxon>
        <taxon>Pentapetalae</taxon>
        <taxon>rosids</taxon>
        <taxon>malvids</taxon>
        <taxon>Malvales</taxon>
        <taxon>Malvaceae</taxon>
        <taxon>Malvoideae</taxon>
        <taxon>Hibiscus</taxon>
    </lineage>
</organism>
<accession>A0ABR2G5X2</accession>
<proteinExistence type="predicted"/>
<sequence length="97" mass="10297">MNLPFKKLRSEQADYLVGEALDIMLSKAMATGLFSGISTGMSGASRIGCSVAHFSWSFSIFVGTSRSCKSLLVGSLWEGSVIGLKLDPLPSFGLYGL</sequence>
<protein>
    <submittedName>
        <fullName evidence="1">Uncharacterized protein</fullName>
    </submittedName>
</protein>
<comment type="caution">
    <text evidence="1">The sequence shown here is derived from an EMBL/GenBank/DDBJ whole genome shotgun (WGS) entry which is preliminary data.</text>
</comment>
<keyword evidence="2" id="KW-1185">Reference proteome</keyword>
<reference evidence="1 2" key="1">
    <citation type="journal article" date="2024" name="G3 (Bethesda)">
        <title>Genome assembly of Hibiscus sabdariffa L. provides insights into metabolisms of medicinal natural products.</title>
        <authorList>
            <person name="Kim T."/>
        </authorList>
    </citation>
    <scope>NUCLEOTIDE SEQUENCE [LARGE SCALE GENOMIC DNA]</scope>
    <source>
        <strain evidence="1">TK-2024</strain>
        <tissue evidence="1">Old leaves</tissue>
    </source>
</reference>
<evidence type="ECO:0000313" key="1">
    <source>
        <dbReference type="EMBL" id="KAK8595977.1"/>
    </source>
</evidence>
<evidence type="ECO:0000313" key="2">
    <source>
        <dbReference type="Proteomes" id="UP001472677"/>
    </source>
</evidence>